<feature type="compositionally biased region" description="Basic and acidic residues" evidence="1">
    <location>
        <begin position="114"/>
        <end position="136"/>
    </location>
</feature>
<sequence length="171" mass="19622">MYIKHLFKIGGYSKKKRLMKMAEYHCEFQKIGIHIQNARCKFIYDLNLAECAIQISEGHTVHKIPKDLLETMEDLSAAEFSRLTTAERDIYLKELLGEEFVAEDYVSDSDDEDYIPKGECSETSDREEYTEDRESVAELEEDSDDPIETSIAATNEPSQSTTIFTAKDKTI</sequence>
<dbReference type="Proteomes" id="UP001566132">
    <property type="component" value="Unassembled WGS sequence"/>
</dbReference>
<feature type="compositionally biased region" description="Polar residues" evidence="1">
    <location>
        <begin position="151"/>
        <end position="164"/>
    </location>
</feature>
<dbReference type="EMBL" id="JBDJPC010000013">
    <property type="protein sequence ID" value="KAL1488918.1"/>
    <property type="molecule type" value="Genomic_DNA"/>
</dbReference>
<evidence type="ECO:0000313" key="3">
    <source>
        <dbReference type="Proteomes" id="UP001566132"/>
    </source>
</evidence>
<proteinExistence type="predicted"/>
<gene>
    <name evidence="2" type="ORF">ABEB36_014705</name>
</gene>
<accession>A0ABD1E2L4</accession>
<protein>
    <submittedName>
        <fullName evidence="2">Uncharacterized protein</fullName>
    </submittedName>
</protein>
<comment type="caution">
    <text evidence="2">The sequence shown here is derived from an EMBL/GenBank/DDBJ whole genome shotgun (WGS) entry which is preliminary data.</text>
</comment>
<reference evidence="2 3" key="1">
    <citation type="submission" date="2024-05" db="EMBL/GenBank/DDBJ databases">
        <title>Genetic variation in Jamaican populations of the coffee berry borer (Hypothenemus hampei).</title>
        <authorList>
            <person name="Errbii M."/>
            <person name="Myrie A."/>
        </authorList>
    </citation>
    <scope>NUCLEOTIDE SEQUENCE [LARGE SCALE GENOMIC DNA]</scope>
    <source>
        <strain evidence="2">JA-Hopewell-2020-01-JO</strain>
        <tissue evidence="2">Whole body</tissue>
    </source>
</reference>
<evidence type="ECO:0000313" key="2">
    <source>
        <dbReference type="EMBL" id="KAL1488918.1"/>
    </source>
</evidence>
<name>A0ABD1E2L4_HYPHA</name>
<organism evidence="2 3">
    <name type="scientific">Hypothenemus hampei</name>
    <name type="common">Coffee berry borer</name>
    <dbReference type="NCBI Taxonomy" id="57062"/>
    <lineage>
        <taxon>Eukaryota</taxon>
        <taxon>Metazoa</taxon>
        <taxon>Ecdysozoa</taxon>
        <taxon>Arthropoda</taxon>
        <taxon>Hexapoda</taxon>
        <taxon>Insecta</taxon>
        <taxon>Pterygota</taxon>
        <taxon>Neoptera</taxon>
        <taxon>Endopterygota</taxon>
        <taxon>Coleoptera</taxon>
        <taxon>Polyphaga</taxon>
        <taxon>Cucujiformia</taxon>
        <taxon>Curculionidae</taxon>
        <taxon>Scolytinae</taxon>
        <taxon>Hypothenemus</taxon>
    </lineage>
</organism>
<evidence type="ECO:0000256" key="1">
    <source>
        <dbReference type="SAM" id="MobiDB-lite"/>
    </source>
</evidence>
<feature type="region of interest" description="Disordered" evidence="1">
    <location>
        <begin position="107"/>
        <end position="171"/>
    </location>
</feature>
<feature type="compositionally biased region" description="Acidic residues" evidence="1">
    <location>
        <begin position="137"/>
        <end position="147"/>
    </location>
</feature>
<keyword evidence="3" id="KW-1185">Reference proteome</keyword>
<dbReference type="AlphaFoldDB" id="A0ABD1E2L4"/>